<proteinExistence type="predicted"/>
<accession>A0A3B0UN03</accession>
<name>A0A3B0UN03_9ZZZZ</name>
<protein>
    <recommendedName>
        <fullName evidence="2">STAS/SEC14 domain-containing protein</fullName>
    </recommendedName>
</protein>
<dbReference type="AlphaFoldDB" id="A0A3B0UN03"/>
<evidence type="ECO:0000313" key="1">
    <source>
        <dbReference type="EMBL" id="VAW25929.1"/>
    </source>
</evidence>
<gene>
    <name evidence="1" type="ORF">MNBD_BACTEROID06-1426</name>
</gene>
<sequence length="138" mass="15708">MNNHLIFSNKMADIYYEPELKMMITIYHGIVEYDLLEEVIDLINNTAISNGINGSVADVSELRGSYHKMLGYMKEIGLPLLIENGYRVQAQIISDDLIMRNLSEKVGEIMKSLGVNFVTFTNRKEGEDWLRSVLSESS</sequence>
<dbReference type="EMBL" id="UOES01000038">
    <property type="protein sequence ID" value="VAW25929.1"/>
    <property type="molecule type" value="Genomic_DNA"/>
</dbReference>
<organism evidence="1">
    <name type="scientific">hydrothermal vent metagenome</name>
    <dbReference type="NCBI Taxonomy" id="652676"/>
    <lineage>
        <taxon>unclassified sequences</taxon>
        <taxon>metagenomes</taxon>
        <taxon>ecological metagenomes</taxon>
    </lineage>
</organism>
<reference evidence="1" key="1">
    <citation type="submission" date="2018-06" db="EMBL/GenBank/DDBJ databases">
        <authorList>
            <person name="Zhirakovskaya E."/>
        </authorList>
    </citation>
    <scope>NUCLEOTIDE SEQUENCE</scope>
</reference>
<evidence type="ECO:0008006" key="2">
    <source>
        <dbReference type="Google" id="ProtNLM"/>
    </source>
</evidence>